<sequence>MNKCKRCFLYEIAGKEDVYAHVLRTRELLAAKDKASDAVYDKRLAICRECDSLLEATCLKCGCYVEIRALKKDATCPLKRW</sequence>
<accession>A0A1H9UZU5</accession>
<proteinExistence type="predicted"/>
<dbReference type="AlphaFoldDB" id="A0A1H9UZU5"/>
<dbReference type="Pfam" id="PF19668">
    <property type="entry name" value="DUF6171"/>
    <property type="match status" value="1"/>
</dbReference>
<name>A0A1H9UZU5_BUTFI</name>
<gene>
    <name evidence="1" type="ORF">SAMN04487884_12066</name>
</gene>
<dbReference type="Proteomes" id="UP000182584">
    <property type="component" value="Unassembled WGS sequence"/>
</dbReference>
<dbReference type="RefSeq" id="WP_027215420.1">
    <property type="nucleotide sequence ID" value="NZ_CM009896.1"/>
</dbReference>
<dbReference type="EMBL" id="FOGJ01000020">
    <property type="protein sequence ID" value="SES14859.1"/>
    <property type="molecule type" value="Genomic_DNA"/>
</dbReference>
<protein>
    <submittedName>
        <fullName evidence="1">Uncharacterized protein</fullName>
    </submittedName>
</protein>
<dbReference type="InterPro" id="IPR046169">
    <property type="entry name" value="DUF6171"/>
</dbReference>
<organism evidence="1 2">
    <name type="scientific">Butyrivibrio fibrisolvens</name>
    <dbReference type="NCBI Taxonomy" id="831"/>
    <lineage>
        <taxon>Bacteria</taxon>
        <taxon>Bacillati</taxon>
        <taxon>Bacillota</taxon>
        <taxon>Clostridia</taxon>
        <taxon>Lachnospirales</taxon>
        <taxon>Lachnospiraceae</taxon>
        <taxon>Butyrivibrio</taxon>
    </lineage>
</organism>
<reference evidence="1 2" key="1">
    <citation type="submission" date="2016-10" db="EMBL/GenBank/DDBJ databases">
        <authorList>
            <person name="de Groot N.N."/>
        </authorList>
    </citation>
    <scope>NUCLEOTIDE SEQUENCE [LARGE SCALE GENOMIC DNA]</scope>
    <source>
        <strain evidence="1 2">AR40</strain>
    </source>
</reference>
<evidence type="ECO:0000313" key="1">
    <source>
        <dbReference type="EMBL" id="SES14859.1"/>
    </source>
</evidence>
<dbReference type="eggNOG" id="ENOG503326E">
    <property type="taxonomic scope" value="Bacteria"/>
</dbReference>
<evidence type="ECO:0000313" key="2">
    <source>
        <dbReference type="Proteomes" id="UP000182584"/>
    </source>
</evidence>